<keyword evidence="7 12" id="KW-0418">Kinase</keyword>
<keyword evidence="8 12" id="KW-0067">ATP-binding</keyword>
<feature type="binding site" evidence="13">
    <location>
        <position position="20"/>
    </location>
    <ligand>
        <name>phosphoenolpyruvate</name>
        <dbReference type="ChEBI" id="CHEBI:58702"/>
    </ligand>
</feature>
<feature type="binding site" evidence="13">
    <location>
        <position position="189"/>
    </location>
    <ligand>
        <name>3-phosphoshikimate</name>
        <dbReference type="ChEBI" id="CHEBI:145989"/>
    </ligand>
</feature>
<dbReference type="EC" id="2.7.1.71" evidence="12"/>
<evidence type="ECO:0000313" key="16">
    <source>
        <dbReference type="Proteomes" id="UP000176604"/>
    </source>
</evidence>
<dbReference type="InterPro" id="IPR023193">
    <property type="entry name" value="EPSP_synthase_CS"/>
</dbReference>
<dbReference type="Gene3D" id="3.40.50.300">
    <property type="entry name" value="P-loop containing nucleotide triphosphate hydrolases"/>
    <property type="match status" value="1"/>
</dbReference>
<dbReference type="Gene3D" id="3.65.10.10">
    <property type="entry name" value="Enolpyruvate transferase domain"/>
    <property type="match status" value="2"/>
</dbReference>
<dbReference type="CDD" id="cd01556">
    <property type="entry name" value="EPSP_synthase"/>
    <property type="match status" value="1"/>
</dbReference>
<comment type="subcellular location">
    <subcellularLocation>
        <location evidence="13">Cytoplasm</location>
    </subcellularLocation>
</comment>
<organism evidence="15 16">
    <name type="scientific">Candidatus Uhrbacteria bacterium RIFCSPHIGHO2_12_FULL_54_23</name>
    <dbReference type="NCBI Taxonomy" id="1802397"/>
    <lineage>
        <taxon>Bacteria</taxon>
        <taxon>Candidatus Uhriibacteriota</taxon>
    </lineage>
</organism>
<dbReference type="STRING" id="1802397.A3J43_01610"/>
<evidence type="ECO:0000256" key="2">
    <source>
        <dbReference type="ARBA" id="ARBA00004842"/>
    </source>
</evidence>
<evidence type="ECO:0000256" key="5">
    <source>
        <dbReference type="ARBA" id="ARBA00022679"/>
    </source>
</evidence>
<feature type="binding site" evidence="13">
    <location>
        <position position="162"/>
    </location>
    <ligand>
        <name>3-phosphoshikimate</name>
        <dbReference type="ChEBI" id="CHEBI:145989"/>
    </ligand>
</feature>
<dbReference type="InterPro" id="IPR000623">
    <property type="entry name" value="Shikimate_kinase/TSH1"/>
</dbReference>
<comment type="caution">
    <text evidence="15">The sequence shown here is derived from an EMBL/GenBank/DDBJ whole genome shotgun (WGS) entry which is preliminary data.</text>
</comment>
<dbReference type="Proteomes" id="UP000176604">
    <property type="component" value="Unassembled WGS sequence"/>
</dbReference>
<evidence type="ECO:0000256" key="12">
    <source>
        <dbReference type="HAMAP-Rule" id="MF_00109"/>
    </source>
</evidence>
<dbReference type="InterPro" id="IPR027417">
    <property type="entry name" value="P-loop_NTPase"/>
</dbReference>
<comment type="function">
    <text evidence="12">Catalyzes the specific phosphorylation of the 3-hydroxyl group of shikimic acid using ATP as a cosubstrate.</text>
</comment>
<comment type="function">
    <text evidence="13">Catalyzes the transfer of the enolpyruvyl moiety of phosphoenolpyruvate (PEP) to the 5-hydroxyl of shikimate-3-phosphate (S3P) to produce enolpyruvyl shikimate-3-phosphate and inorganic phosphate.</text>
</comment>
<keyword evidence="12" id="KW-0460">Magnesium</keyword>
<dbReference type="EC" id="2.5.1.19" evidence="13"/>
<evidence type="ECO:0000256" key="3">
    <source>
        <dbReference type="ARBA" id="ARBA00009948"/>
    </source>
</evidence>
<feature type="binding site" evidence="12">
    <location>
        <begin position="469"/>
        <end position="474"/>
    </location>
    <ligand>
        <name>ATP</name>
        <dbReference type="ChEBI" id="CHEBI:30616"/>
    </ligand>
</feature>
<feature type="binding site" evidence="13">
    <location>
        <position position="163"/>
    </location>
    <ligand>
        <name>3-phosphoshikimate</name>
        <dbReference type="ChEBI" id="CHEBI:145989"/>
    </ligand>
</feature>
<dbReference type="GO" id="GO:0005524">
    <property type="term" value="F:ATP binding"/>
    <property type="evidence" value="ECO:0007669"/>
    <property type="project" value="UniProtKB-UniRule"/>
</dbReference>
<evidence type="ECO:0000256" key="6">
    <source>
        <dbReference type="ARBA" id="ARBA00022741"/>
    </source>
</evidence>
<feature type="binding site" evidence="12">
    <location>
        <position position="491"/>
    </location>
    <ligand>
        <name>substrate</name>
    </ligand>
</feature>
<feature type="active site" description="Proton acceptor" evidence="13">
    <location>
        <position position="304"/>
    </location>
</feature>
<dbReference type="Pfam" id="PF01202">
    <property type="entry name" value="SKI"/>
    <property type="match status" value="1"/>
</dbReference>
<dbReference type="HAMAP" id="MF_00109">
    <property type="entry name" value="Shikimate_kinase"/>
    <property type="match status" value="1"/>
</dbReference>
<feature type="binding site" evidence="13">
    <location>
        <position position="91"/>
    </location>
    <ligand>
        <name>phosphoenolpyruvate</name>
        <dbReference type="ChEBI" id="CHEBI:58702"/>
    </ligand>
</feature>
<dbReference type="InterPro" id="IPR023000">
    <property type="entry name" value="Shikimate_kinase_CS"/>
</dbReference>
<feature type="binding site" evidence="13">
    <location>
        <position position="402"/>
    </location>
    <ligand>
        <name>phosphoenolpyruvate</name>
        <dbReference type="ChEBI" id="CHEBI:58702"/>
    </ligand>
</feature>
<feature type="binding site" evidence="12">
    <location>
        <position position="537"/>
    </location>
    <ligand>
        <name>substrate</name>
    </ligand>
</feature>
<reference evidence="15 16" key="1">
    <citation type="journal article" date="2016" name="Nat. Commun.">
        <title>Thousands of microbial genomes shed light on interconnected biogeochemical processes in an aquifer system.</title>
        <authorList>
            <person name="Anantharaman K."/>
            <person name="Brown C.T."/>
            <person name="Hug L.A."/>
            <person name="Sharon I."/>
            <person name="Castelle C.J."/>
            <person name="Probst A.J."/>
            <person name="Thomas B.C."/>
            <person name="Singh A."/>
            <person name="Wilkins M.J."/>
            <person name="Karaoz U."/>
            <person name="Brodie E.L."/>
            <person name="Williams K.H."/>
            <person name="Hubbard S.S."/>
            <person name="Banfield J.F."/>
        </authorList>
    </citation>
    <scope>NUCLEOTIDE SEQUENCE [LARGE SCALE GENOMIC DNA]</scope>
</reference>
<feature type="binding site" evidence="13">
    <location>
        <position position="376"/>
    </location>
    <ligand>
        <name>phosphoenolpyruvate</name>
        <dbReference type="ChEBI" id="CHEBI:58702"/>
    </ligand>
</feature>
<feature type="binding site" evidence="12">
    <location>
        <position position="473"/>
    </location>
    <ligand>
        <name>Mg(2+)</name>
        <dbReference type="ChEBI" id="CHEBI:18420"/>
    </ligand>
</feature>
<comment type="catalytic activity">
    <reaction evidence="11 12">
        <text>shikimate + ATP = 3-phosphoshikimate + ADP + H(+)</text>
        <dbReference type="Rhea" id="RHEA:13121"/>
        <dbReference type="ChEBI" id="CHEBI:15378"/>
        <dbReference type="ChEBI" id="CHEBI:30616"/>
        <dbReference type="ChEBI" id="CHEBI:36208"/>
        <dbReference type="ChEBI" id="CHEBI:145989"/>
        <dbReference type="ChEBI" id="CHEBI:456216"/>
        <dbReference type="EC" id="2.7.1.71"/>
    </reaction>
</comment>
<evidence type="ECO:0000256" key="4">
    <source>
        <dbReference type="ARBA" id="ARBA00022605"/>
    </source>
</evidence>
<feature type="binding site" evidence="12">
    <location>
        <position position="576"/>
    </location>
    <ligand>
        <name>ATP</name>
        <dbReference type="ChEBI" id="CHEBI:30616"/>
    </ligand>
</feature>
<comment type="pathway">
    <text evidence="1 13">Metabolic intermediate biosynthesis; chorismate biosynthesis; chorismate from D-erythrose 4-phosphate and phosphoenolpyruvate: step 6/7.</text>
</comment>
<dbReference type="InterPro" id="IPR013792">
    <property type="entry name" value="RNA3'P_cycl/enolpyr_Trfase_a/b"/>
</dbReference>
<dbReference type="InterPro" id="IPR001986">
    <property type="entry name" value="Enolpyruvate_Tfrase_dom"/>
</dbReference>
<feature type="binding site" evidence="13">
    <location>
        <position position="161"/>
    </location>
    <ligand>
        <name>3-phosphoshikimate</name>
        <dbReference type="ChEBI" id="CHEBI:145989"/>
    </ligand>
</feature>
<dbReference type="SUPFAM" id="SSF52540">
    <property type="entry name" value="P-loop containing nucleoside triphosphate hydrolases"/>
    <property type="match status" value="1"/>
</dbReference>
<comment type="similarity">
    <text evidence="12">Belongs to the shikimate kinase family.</text>
</comment>
<comment type="pathway">
    <text evidence="2 12">Metabolic intermediate biosynthesis; chorismate biosynthesis; chorismate from D-erythrose 4-phosphate and phosphoenolpyruvate: step 5/7.</text>
</comment>
<keyword evidence="5 13" id="KW-0808">Transferase</keyword>
<evidence type="ECO:0000259" key="14">
    <source>
        <dbReference type="Pfam" id="PF00275"/>
    </source>
</evidence>
<gene>
    <name evidence="13" type="primary">aroA</name>
    <name evidence="12" type="synonym">aroK</name>
    <name evidence="15" type="ORF">A3J43_01610</name>
</gene>
<dbReference type="PROSITE" id="PS01128">
    <property type="entry name" value="SHIKIMATE_KINASE"/>
    <property type="match status" value="1"/>
</dbReference>
<dbReference type="Pfam" id="PF00275">
    <property type="entry name" value="EPSP_synthase"/>
    <property type="match status" value="1"/>
</dbReference>
<feature type="binding site" evidence="13">
    <location>
        <position position="25"/>
    </location>
    <ligand>
        <name>3-phosphoshikimate</name>
        <dbReference type="ChEBI" id="CHEBI:145989"/>
    </ligand>
</feature>
<dbReference type="GO" id="GO:0000287">
    <property type="term" value="F:magnesium ion binding"/>
    <property type="evidence" value="ECO:0007669"/>
    <property type="project" value="UniProtKB-UniRule"/>
</dbReference>
<evidence type="ECO:0000256" key="1">
    <source>
        <dbReference type="ARBA" id="ARBA00004811"/>
    </source>
</evidence>
<evidence type="ECO:0000256" key="7">
    <source>
        <dbReference type="ARBA" id="ARBA00022777"/>
    </source>
</evidence>
<dbReference type="AlphaFoldDB" id="A0A1F7ULV6"/>
<evidence type="ECO:0000256" key="13">
    <source>
        <dbReference type="HAMAP-Rule" id="MF_00210"/>
    </source>
</evidence>
<dbReference type="PANTHER" id="PTHR21090:SF5">
    <property type="entry name" value="PENTAFUNCTIONAL AROM POLYPEPTIDE"/>
    <property type="match status" value="1"/>
</dbReference>
<dbReference type="EMBL" id="MGEF01000014">
    <property type="protein sequence ID" value="OGL79262.1"/>
    <property type="molecule type" value="Genomic_DNA"/>
</dbReference>
<evidence type="ECO:0000313" key="15">
    <source>
        <dbReference type="EMBL" id="OGL79262.1"/>
    </source>
</evidence>
<dbReference type="InterPro" id="IPR036968">
    <property type="entry name" value="Enolpyruvate_Tfrase_sf"/>
</dbReference>
<feature type="binding site" evidence="13">
    <location>
        <position position="119"/>
    </location>
    <ligand>
        <name>phosphoenolpyruvate</name>
        <dbReference type="ChEBI" id="CHEBI:58702"/>
    </ligand>
</feature>
<dbReference type="GO" id="GO:0003866">
    <property type="term" value="F:3-phosphoshikimate 1-carboxyvinyltransferase activity"/>
    <property type="evidence" value="ECO:0007669"/>
    <property type="project" value="UniProtKB-UniRule"/>
</dbReference>
<keyword evidence="4 13" id="KW-0028">Amino-acid biosynthesis</keyword>
<dbReference type="GO" id="GO:0008652">
    <property type="term" value="P:amino acid biosynthetic process"/>
    <property type="evidence" value="ECO:0007669"/>
    <property type="project" value="UniProtKB-KW"/>
</dbReference>
<feature type="binding site" evidence="13">
    <location>
        <position position="163"/>
    </location>
    <ligand>
        <name>phosphoenolpyruvate</name>
        <dbReference type="ChEBI" id="CHEBI:58702"/>
    </ligand>
</feature>
<sequence>MNARILPGKTRGVVTAPPSKSMTHRAICLASLAKGASVIKYGLRADDTEATIAACRSFGVEIARDGNALKIKGAGGRLTAPVAPIDCGLSGTTLRFVLALAALAPAKTVITGEARLRARPIQPLIDALKTIGAEISLDQNAVTVQGGNVKGGSVTVPGSVSSQFISALLMIAPVTPEGLLVTVEEPFYSRPYVDLTIDLMRVFGVAVRAQGNQFSVESGQQYCARNYTVEGDYSSAQYWFAAAAITGGEVRMEGLAPDSTQGDKELLNILGRMGCEVKIENDAIIVRGRNMLKPFSVDGRDIPDLVPTLAVLAAVADGMSEITNIAHLRGKESDRLAAPVEELKKMGICAEITGDALRIQGGQLRGASINPHGDHRLAMAFAVAGLAAEGETVIQNAEVVSKSYPGFWETFGAVVYKHASATPARARAHASPARVPPRRDTMLARAADGLQPTTPRFKHFNIVLIGMRGSWKSTVGKLLAERLGYGLRETDAMVEKQIGRPIADFVREQGWDAFREREAEAVLEAAQEDRMVISTGGGVILREDNIKALKAHGYFVFLYAPVEMLIGRIKYGSDKRPLLTNAATFEEDMKRIWKEREPRYRAAADVVVNSVRESSQLVADEVMNILKDNRIV</sequence>
<dbReference type="GO" id="GO:0009073">
    <property type="term" value="P:aromatic amino acid family biosynthetic process"/>
    <property type="evidence" value="ECO:0007669"/>
    <property type="project" value="UniProtKB-KW"/>
</dbReference>
<keyword evidence="9 13" id="KW-0057">Aromatic amino acid biosynthesis</keyword>
<feature type="binding site" evidence="13">
    <location>
        <position position="20"/>
    </location>
    <ligand>
        <name>3-phosphoshikimate</name>
        <dbReference type="ChEBI" id="CHEBI:145989"/>
    </ligand>
</feature>
<comment type="cofactor">
    <cofactor evidence="12">
        <name>Mg(2+)</name>
        <dbReference type="ChEBI" id="CHEBI:18420"/>
    </cofactor>
    <text evidence="12">Binds 1 Mg(2+) ion per subunit.</text>
</comment>
<dbReference type="PRINTS" id="PR01100">
    <property type="entry name" value="SHIKIMTKNASE"/>
</dbReference>
<protein>
    <recommendedName>
        <fullName evidence="12 13">Multifunctional fusion protein</fullName>
    </recommendedName>
    <domain>
        <recommendedName>
            <fullName evidence="13">3-phosphoshikimate 1-carboxyvinyltransferase</fullName>
            <ecNumber evidence="13">2.5.1.19</ecNumber>
        </recommendedName>
        <alternativeName>
            <fullName evidence="13">5-enolpyruvylshikimate-3-phosphate synthase</fullName>
            <shortName evidence="13">EPSP synthase</shortName>
            <shortName evidence="13">EPSPS</shortName>
        </alternativeName>
    </domain>
    <domain>
        <recommendedName>
            <fullName evidence="12">Shikimate kinase</fullName>
            <shortName evidence="12">SK</shortName>
            <ecNumber evidence="12">2.7.1.71</ecNumber>
        </recommendedName>
    </domain>
</protein>
<name>A0A1F7ULV6_9BACT</name>
<dbReference type="InterPro" id="IPR031322">
    <property type="entry name" value="Shikimate/glucono_kinase"/>
</dbReference>
<dbReference type="SUPFAM" id="SSF55205">
    <property type="entry name" value="EPT/RTPC-like"/>
    <property type="match status" value="1"/>
</dbReference>
<dbReference type="InterPro" id="IPR006264">
    <property type="entry name" value="EPSP_synthase"/>
</dbReference>
<dbReference type="NCBIfam" id="TIGR01356">
    <property type="entry name" value="aroA"/>
    <property type="match status" value="1"/>
</dbReference>
<dbReference type="PANTHER" id="PTHR21090">
    <property type="entry name" value="AROM/DEHYDROQUINATE SYNTHASE"/>
    <property type="match status" value="1"/>
</dbReference>
<proteinExistence type="inferred from homology"/>
<evidence type="ECO:0000256" key="8">
    <source>
        <dbReference type="ARBA" id="ARBA00022840"/>
    </source>
</evidence>
<comment type="catalytic activity">
    <reaction evidence="10">
        <text>3-phosphoshikimate + phosphoenolpyruvate = 5-O-(1-carboxyvinyl)-3-phosphoshikimate + phosphate</text>
        <dbReference type="Rhea" id="RHEA:21256"/>
        <dbReference type="ChEBI" id="CHEBI:43474"/>
        <dbReference type="ChEBI" id="CHEBI:57701"/>
        <dbReference type="ChEBI" id="CHEBI:58702"/>
        <dbReference type="ChEBI" id="CHEBI:145989"/>
        <dbReference type="EC" id="2.5.1.19"/>
    </reaction>
    <physiologicalReaction direction="left-to-right" evidence="10">
        <dbReference type="Rhea" id="RHEA:21257"/>
    </physiologicalReaction>
</comment>
<feature type="binding site" evidence="13">
    <location>
        <position position="21"/>
    </location>
    <ligand>
        <name>3-phosphoshikimate</name>
        <dbReference type="ChEBI" id="CHEBI:145989"/>
    </ligand>
</feature>
<comment type="caution">
    <text evidence="13">Lacks conserved residue(s) required for the propagation of feature annotation.</text>
</comment>
<evidence type="ECO:0000256" key="9">
    <source>
        <dbReference type="ARBA" id="ARBA00023141"/>
    </source>
</evidence>
<keyword evidence="12" id="KW-0479">Metal-binding</keyword>
<feature type="binding site" evidence="12">
    <location>
        <position position="596"/>
    </location>
    <ligand>
        <name>substrate</name>
    </ligand>
</feature>
<dbReference type="PROSITE" id="PS00104">
    <property type="entry name" value="EPSP_SYNTHASE_1"/>
    <property type="match status" value="1"/>
</dbReference>
<feature type="binding site" evidence="13">
    <location>
        <position position="331"/>
    </location>
    <ligand>
        <name>3-phosphoshikimate</name>
        <dbReference type="ChEBI" id="CHEBI:145989"/>
    </ligand>
</feature>
<dbReference type="GO" id="GO:0004765">
    <property type="term" value="F:shikimate kinase activity"/>
    <property type="evidence" value="ECO:0007669"/>
    <property type="project" value="UniProtKB-UniRule"/>
</dbReference>
<feature type="binding site" evidence="13">
    <location>
        <position position="304"/>
    </location>
    <ligand>
        <name>3-phosphoshikimate</name>
        <dbReference type="ChEBI" id="CHEBI:145989"/>
    </ligand>
</feature>
<keyword evidence="13" id="KW-0963">Cytoplasm</keyword>
<dbReference type="GO" id="GO:0009423">
    <property type="term" value="P:chorismate biosynthetic process"/>
    <property type="evidence" value="ECO:0007669"/>
    <property type="project" value="UniProtKB-UniRule"/>
</dbReference>
<accession>A0A1F7ULV6</accession>
<comment type="subunit">
    <text evidence="13">Monomer.</text>
</comment>
<dbReference type="GO" id="GO:0005737">
    <property type="term" value="C:cytoplasm"/>
    <property type="evidence" value="ECO:0007669"/>
    <property type="project" value="UniProtKB-SubCell"/>
</dbReference>
<dbReference type="UniPathway" id="UPA00053">
    <property type="reaction ID" value="UER00088"/>
</dbReference>
<comment type="similarity">
    <text evidence="3 13">Belongs to the EPSP synthase family.</text>
</comment>
<evidence type="ECO:0000256" key="10">
    <source>
        <dbReference type="ARBA" id="ARBA00044633"/>
    </source>
</evidence>
<feature type="binding site" evidence="12">
    <location>
        <position position="515"/>
    </location>
    <ligand>
        <name>substrate</name>
    </ligand>
</feature>
<feature type="domain" description="Enolpyruvate transferase" evidence="14">
    <location>
        <begin position="9"/>
        <end position="410"/>
    </location>
</feature>
<dbReference type="HAMAP" id="MF_00210">
    <property type="entry name" value="EPSP_synth"/>
    <property type="match status" value="1"/>
</dbReference>
<dbReference type="CDD" id="cd00464">
    <property type="entry name" value="SK"/>
    <property type="match status" value="1"/>
</dbReference>
<feature type="binding site" evidence="13">
    <location>
        <position position="335"/>
    </location>
    <ligand>
        <name>phosphoenolpyruvate</name>
        <dbReference type="ChEBI" id="CHEBI:58702"/>
    </ligand>
</feature>
<keyword evidence="6 12" id="KW-0547">Nucleotide-binding</keyword>
<evidence type="ECO:0000256" key="11">
    <source>
        <dbReference type="ARBA" id="ARBA00048567"/>
    </source>
</evidence>